<keyword evidence="7" id="KW-0812">Transmembrane</keyword>
<dbReference type="InterPro" id="IPR008978">
    <property type="entry name" value="HSP20-like_chaperone"/>
</dbReference>
<dbReference type="GO" id="GO:0034605">
    <property type="term" value="P:cellular response to heat"/>
    <property type="evidence" value="ECO:0007669"/>
    <property type="project" value="TreeGrafter"/>
</dbReference>
<accession>A0A9Q0KAP1</accession>
<dbReference type="AlphaFoldDB" id="A0A9Q0KAP1"/>
<dbReference type="PANTHER" id="PTHR43670:SF34">
    <property type="entry name" value="HSP20-LIKE CHAPERONES SUPERFAMILY PROTEIN"/>
    <property type="match status" value="1"/>
</dbReference>
<gene>
    <name evidence="9" type="ORF">NE237_018803</name>
</gene>
<feature type="compositionally biased region" description="Acidic residues" evidence="6">
    <location>
        <begin position="169"/>
        <end position="188"/>
    </location>
</feature>
<evidence type="ECO:0000256" key="6">
    <source>
        <dbReference type="SAM" id="MobiDB-lite"/>
    </source>
</evidence>
<dbReference type="GO" id="GO:0006952">
    <property type="term" value="P:defense response"/>
    <property type="evidence" value="ECO:0007669"/>
    <property type="project" value="UniProtKB-KW"/>
</dbReference>
<feature type="transmembrane region" description="Helical" evidence="7">
    <location>
        <begin position="276"/>
        <end position="294"/>
    </location>
</feature>
<feature type="region of interest" description="Disordered" evidence="6">
    <location>
        <begin position="169"/>
        <end position="271"/>
    </location>
</feature>
<comment type="caution">
    <text evidence="9">The sequence shown here is derived from an EMBL/GenBank/DDBJ whole genome shotgun (WGS) entry which is preliminary data.</text>
</comment>
<dbReference type="OrthoDB" id="1920188at2759"/>
<keyword evidence="2" id="KW-1003">Cell membrane</keyword>
<organism evidence="9 10">
    <name type="scientific">Protea cynaroides</name>
    <dbReference type="NCBI Taxonomy" id="273540"/>
    <lineage>
        <taxon>Eukaryota</taxon>
        <taxon>Viridiplantae</taxon>
        <taxon>Streptophyta</taxon>
        <taxon>Embryophyta</taxon>
        <taxon>Tracheophyta</taxon>
        <taxon>Spermatophyta</taxon>
        <taxon>Magnoliopsida</taxon>
        <taxon>Proteales</taxon>
        <taxon>Proteaceae</taxon>
        <taxon>Protea</taxon>
    </lineage>
</organism>
<evidence type="ECO:0000259" key="8">
    <source>
        <dbReference type="PROSITE" id="PS01031"/>
    </source>
</evidence>
<keyword evidence="7" id="KW-1133">Transmembrane helix</keyword>
<evidence type="ECO:0000256" key="5">
    <source>
        <dbReference type="RuleBase" id="RU003616"/>
    </source>
</evidence>
<evidence type="ECO:0000313" key="9">
    <source>
        <dbReference type="EMBL" id="KAJ4966954.1"/>
    </source>
</evidence>
<feature type="compositionally biased region" description="Basic and acidic residues" evidence="6">
    <location>
        <begin position="244"/>
        <end position="256"/>
    </location>
</feature>
<comment type="subcellular location">
    <subcellularLocation>
        <location evidence="1">Cell membrane</location>
        <topology evidence="1">Single-pass membrane protein</topology>
    </subcellularLocation>
</comment>
<dbReference type="Proteomes" id="UP001141806">
    <property type="component" value="Unassembled WGS sequence"/>
</dbReference>
<evidence type="ECO:0000256" key="4">
    <source>
        <dbReference type="PROSITE-ProRule" id="PRU00285"/>
    </source>
</evidence>
<proteinExistence type="inferred from homology"/>
<dbReference type="GO" id="GO:0005886">
    <property type="term" value="C:plasma membrane"/>
    <property type="evidence" value="ECO:0007669"/>
    <property type="project" value="UniProtKB-SubCell"/>
</dbReference>
<evidence type="ECO:0000256" key="7">
    <source>
        <dbReference type="SAM" id="Phobius"/>
    </source>
</evidence>
<keyword evidence="7" id="KW-0472">Membrane</keyword>
<protein>
    <recommendedName>
        <fullName evidence="8">SHSP domain-containing protein</fullName>
    </recommendedName>
</protein>
<feature type="compositionally biased region" description="Basic and acidic residues" evidence="6">
    <location>
        <begin position="189"/>
        <end position="203"/>
    </location>
</feature>
<dbReference type="EMBL" id="JAMYWD010000007">
    <property type="protein sequence ID" value="KAJ4966954.1"/>
    <property type="molecule type" value="Genomic_DNA"/>
</dbReference>
<dbReference type="PROSITE" id="PS01031">
    <property type="entry name" value="SHSP"/>
    <property type="match status" value="1"/>
</dbReference>
<evidence type="ECO:0000256" key="1">
    <source>
        <dbReference type="ARBA" id="ARBA00004162"/>
    </source>
</evidence>
<keyword evidence="3" id="KW-0611">Plant defense</keyword>
<dbReference type="CDD" id="cd06464">
    <property type="entry name" value="ACD_sHsps-like"/>
    <property type="match status" value="1"/>
</dbReference>
<reference evidence="9" key="1">
    <citation type="journal article" date="2023" name="Plant J.">
        <title>The genome of the king protea, Protea cynaroides.</title>
        <authorList>
            <person name="Chang J."/>
            <person name="Duong T.A."/>
            <person name="Schoeman C."/>
            <person name="Ma X."/>
            <person name="Roodt D."/>
            <person name="Barker N."/>
            <person name="Li Z."/>
            <person name="Van de Peer Y."/>
            <person name="Mizrachi E."/>
        </authorList>
    </citation>
    <scope>NUCLEOTIDE SEQUENCE</scope>
    <source>
        <tissue evidence="9">Young leaves</tissue>
    </source>
</reference>
<evidence type="ECO:0000256" key="2">
    <source>
        <dbReference type="ARBA" id="ARBA00022475"/>
    </source>
</evidence>
<dbReference type="Pfam" id="PF00011">
    <property type="entry name" value="HSP20"/>
    <property type="match status" value="1"/>
</dbReference>
<dbReference type="PANTHER" id="PTHR43670">
    <property type="entry name" value="HEAT SHOCK PROTEIN 26"/>
    <property type="match status" value="1"/>
</dbReference>
<evidence type="ECO:0000313" key="10">
    <source>
        <dbReference type="Proteomes" id="UP001141806"/>
    </source>
</evidence>
<comment type="similarity">
    <text evidence="4 5">Belongs to the small heat shock protein (HSP20) family.</text>
</comment>
<dbReference type="Gene3D" id="2.60.40.790">
    <property type="match status" value="1"/>
</dbReference>
<sequence length="300" mass="34677">MIPSLFISISPLNRKERRKKSSMELELGLKITRTRDDLTSELRIAKNRDGPLFLSKETETKFVLTAQLKGFKRERIKIVINEDGTQIVICGEKPIQEMIMEKWIMYKKEAEIRGFCKVFWIPNGVNLDRIKANFNEEDSILTIVMPKKTRGIRGVEIEEVKQEYLNDVQEEIQPETGGEPDEEGFAESEEVKQEEHLNDERSETTPILANEDPKIDDVQEELQPDIEEQQDEEGFAESEEVDKEESPKTETKKTFCDRSTQTEKWPSRKPPLCPSFFAGSAFLVSLLVLVIQLLRGQQKR</sequence>
<dbReference type="InterPro" id="IPR002068">
    <property type="entry name" value="A-crystallin/Hsp20_dom"/>
</dbReference>
<feature type="domain" description="SHSP" evidence="8">
    <location>
        <begin position="43"/>
        <end position="163"/>
    </location>
</feature>
<feature type="compositionally biased region" description="Acidic residues" evidence="6">
    <location>
        <begin position="218"/>
        <end position="243"/>
    </location>
</feature>
<evidence type="ECO:0000256" key="3">
    <source>
        <dbReference type="ARBA" id="ARBA00022821"/>
    </source>
</evidence>
<keyword evidence="10" id="KW-1185">Reference proteome</keyword>
<dbReference type="SUPFAM" id="SSF49764">
    <property type="entry name" value="HSP20-like chaperones"/>
    <property type="match status" value="1"/>
</dbReference>
<name>A0A9Q0KAP1_9MAGN</name>